<gene>
    <name evidence="2" type="ORF">ACFP3V_26270</name>
</gene>
<sequence>MASAEGHGPEDEERELAELEALAAAPAPRARVLTRRRLLLLQAPLLLLLALVLLLWGRSAPSEAGAAAPAKVGMRDPYLTPPASGSTAGPVYAYVTIRNSGGTADRLVSVSTPWAGSVSLQDAKGVAQPWITVPADGSVDLRPGGYRIALTQLKRVPKLHDTIQLDLSFAESGTVHVWAPVGPADSLTVEDVMHAMKYMDRLPPE</sequence>
<feature type="transmembrane region" description="Helical" evidence="1">
    <location>
        <begin position="38"/>
        <end position="57"/>
    </location>
</feature>
<evidence type="ECO:0000313" key="2">
    <source>
        <dbReference type="EMBL" id="MFC5910699.1"/>
    </source>
</evidence>
<keyword evidence="1" id="KW-1133">Transmembrane helix</keyword>
<dbReference type="Pfam" id="PF04314">
    <property type="entry name" value="PCuAC"/>
    <property type="match status" value="1"/>
</dbReference>
<dbReference type="InterPro" id="IPR058248">
    <property type="entry name" value="Lxx211020-like"/>
</dbReference>
<dbReference type="PANTHER" id="PTHR36302:SF1">
    <property type="entry name" value="COPPER CHAPERONE PCU(A)C"/>
    <property type="match status" value="1"/>
</dbReference>
<keyword evidence="1" id="KW-0812">Transmembrane</keyword>
<dbReference type="Gene3D" id="2.60.40.1890">
    <property type="entry name" value="PCu(A)C copper chaperone"/>
    <property type="match status" value="1"/>
</dbReference>
<dbReference type="InterPro" id="IPR007410">
    <property type="entry name" value="LpqE-like"/>
</dbReference>
<protein>
    <submittedName>
        <fullName evidence="2">Copper chaperone PCu(A)C</fullName>
    </submittedName>
</protein>
<name>A0ABW1GAP3_9ACTN</name>
<comment type="caution">
    <text evidence="2">The sequence shown here is derived from an EMBL/GenBank/DDBJ whole genome shotgun (WGS) entry which is preliminary data.</text>
</comment>
<accession>A0ABW1GAP3</accession>
<proteinExistence type="predicted"/>
<dbReference type="PANTHER" id="PTHR36302">
    <property type="entry name" value="BLR7088 PROTEIN"/>
    <property type="match status" value="1"/>
</dbReference>
<dbReference type="RefSeq" id="WP_380588337.1">
    <property type="nucleotide sequence ID" value="NZ_JBHSQJ010000131.1"/>
</dbReference>
<evidence type="ECO:0000256" key="1">
    <source>
        <dbReference type="SAM" id="Phobius"/>
    </source>
</evidence>
<dbReference type="SUPFAM" id="SSF110087">
    <property type="entry name" value="DR1885-like metal-binding protein"/>
    <property type="match status" value="1"/>
</dbReference>
<keyword evidence="1" id="KW-0472">Membrane</keyword>
<reference evidence="3" key="1">
    <citation type="journal article" date="2019" name="Int. J. Syst. Evol. Microbiol.">
        <title>The Global Catalogue of Microorganisms (GCM) 10K type strain sequencing project: providing services to taxonomists for standard genome sequencing and annotation.</title>
        <authorList>
            <consortium name="The Broad Institute Genomics Platform"/>
            <consortium name="The Broad Institute Genome Sequencing Center for Infectious Disease"/>
            <person name="Wu L."/>
            <person name="Ma J."/>
        </authorList>
    </citation>
    <scope>NUCLEOTIDE SEQUENCE [LARGE SCALE GENOMIC DNA]</scope>
    <source>
        <strain evidence="3">JCM 4816</strain>
    </source>
</reference>
<evidence type="ECO:0000313" key="3">
    <source>
        <dbReference type="Proteomes" id="UP001596174"/>
    </source>
</evidence>
<dbReference type="InterPro" id="IPR036182">
    <property type="entry name" value="PCuAC_sf"/>
</dbReference>
<organism evidence="2 3">
    <name type="scientific">Streptacidiphilus monticola</name>
    <dbReference type="NCBI Taxonomy" id="2161674"/>
    <lineage>
        <taxon>Bacteria</taxon>
        <taxon>Bacillati</taxon>
        <taxon>Actinomycetota</taxon>
        <taxon>Actinomycetes</taxon>
        <taxon>Kitasatosporales</taxon>
        <taxon>Streptomycetaceae</taxon>
        <taxon>Streptacidiphilus</taxon>
    </lineage>
</organism>
<dbReference type="Proteomes" id="UP001596174">
    <property type="component" value="Unassembled WGS sequence"/>
</dbReference>
<dbReference type="EMBL" id="JBHSQJ010000131">
    <property type="protein sequence ID" value="MFC5910699.1"/>
    <property type="molecule type" value="Genomic_DNA"/>
</dbReference>
<keyword evidence="3" id="KW-1185">Reference proteome</keyword>